<reference evidence="1 2" key="1">
    <citation type="journal article" date="2012" name="J. Bacteriol.">
        <title>Genome sequence of the model hyperthermophilic archaeon Thermococcus litoralis NS-C.</title>
        <authorList>
            <person name="Gardner A.F."/>
            <person name="Kumar S."/>
            <person name="Perler F.B."/>
        </authorList>
    </citation>
    <scope>NUCLEOTIDE SEQUENCE [LARGE SCALE GENOMIC DNA]</scope>
    <source>
        <strain evidence="2">ATCC 51850 / DSM 5473 / JCM 8560 / NS-C</strain>
    </source>
</reference>
<organism evidence="1 2">
    <name type="scientific">Thermococcus litoralis (strain ATCC 51850 / DSM 5473 / JCM 8560 / NS-C)</name>
    <dbReference type="NCBI Taxonomy" id="523849"/>
    <lineage>
        <taxon>Archaea</taxon>
        <taxon>Methanobacteriati</taxon>
        <taxon>Methanobacteriota</taxon>
        <taxon>Thermococci</taxon>
        <taxon>Thermococcales</taxon>
        <taxon>Thermococcaceae</taxon>
        <taxon>Thermococcus</taxon>
    </lineage>
</organism>
<dbReference type="AlphaFoldDB" id="H3ZPS3"/>
<protein>
    <submittedName>
        <fullName evidence="1">Uncharacterized protein</fullName>
    </submittedName>
</protein>
<keyword evidence="2" id="KW-1185">Reference proteome</keyword>
<dbReference type="EMBL" id="CP006670">
    <property type="protein sequence ID" value="EHR78117.1"/>
    <property type="molecule type" value="Genomic_DNA"/>
</dbReference>
<dbReference type="HOGENOM" id="CLU_414839_0_0_2"/>
<dbReference type="PaxDb" id="523849-OCC_04645"/>
<dbReference type="InterPro" id="IPR027268">
    <property type="entry name" value="Peptidase_M4/M1_CTD_sf"/>
</dbReference>
<proteinExistence type="predicted"/>
<evidence type="ECO:0000313" key="2">
    <source>
        <dbReference type="Proteomes" id="UP000015502"/>
    </source>
</evidence>
<dbReference type="SUPFAM" id="SSF55486">
    <property type="entry name" value="Metalloproteases ('zincins'), catalytic domain"/>
    <property type="match status" value="1"/>
</dbReference>
<dbReference type="Proteomes" id="UP000015502">
    <property type="component" value="Chromosome"/>
</dbReference>
<name>H3ZPS3_THELN</name>
<dbReference type="Gene3D" id="1.10.390.10">
    <property type="entry name" value="Neutral Protease Domain 2"/>
    <property type="match status" value="1"/>
</dbReference>
<dbReference type="KEGG" id="tlt:OCC_04645"/>
<accession>H3ZPS3</accession>
<evidence type="ECO:0000313" key="1">
    <source>
        <dbReference type="EMBL" id="EHR78117.1"/>
    </source>
</evidence>
<gene>
    <name evidence="1" type="ORF">OCC_04645</name>
</gene>
<dbReference type="STRING" id="523849.OCC_04645"/>
<sequence>MHRHLKTFFILFLLTFSTMCIGKETTPQSSTPVHTVAEENAYEGWLKNETKYFTIYYPPVKAEGFNFNIRFLLVGIDYVYESYAKAFGKAPEKIELYISPSEDDLKFDYSTDLPWYIEGNKIFTFIEKDAKSLDYYNVESALIAYLTGKVNGLTFVFPLLGELYFRGADYSGLSFGELLSLVDSRDVSKIKEQEGSMVDFVGFLVHKYGIGEVLRLLETDTPSKIIKSLPNAEKEYNEFIRWFWGGGILEGSSELEEMNLTVSVDEESAFFLANGSFKVNYTKEYYPVFFKNVYLNVKAMDIQYLQSFTFLLPYERKNVYELSYIGNFSIQPLTYDEGINYFLSGMFMTPNLTLLFDYYLFPKPAAQQLPKGGIKVVSKNTPITTTLPSQAVFLVTGRFKTFKSFVNGTEVEFYYTNDVESPATVFKQSLSAFNTALEWFELPSSNFRIVYTRGPIKEYTYRSRDLLIYKPKSGYHELYLLWGLYYSWLNSFKIKPKDAWVPDSLFPLLEGVELNRLGDYRKSALYKYRVNLRDFPDVGYPLIEGYRYFYSDKSWIRSSMVYKGFLTFYLLYTQAGEEAFKEALTEFSREVIFKEADFDDFAELLAKKSGDEKVMLIWKTWTTKPALPNLTVENVEIAKTNGNYTVRFTLVDKNGFAFPFKIGVIGWQGQRTEVEGFYYGEPQKVEISLPGEPKEIVIYGAPFLSKSFDVEADGTRISVMVSGS</sequence>